<dbReference type="Proteomes" id="UP000256964">
    <property type="component" value="Unassembled WGS sequence"/>
</dbReference>
<evidence type="ECO:0000313" key="3">
    <source>
        <dbReference type="Proteomes" id="UP000256964"/>
    </source>
</evidence>
<evidence type="ECO:0000313" key="2">
    <source>
        <dbReference type="EMBL" id="RDX40310.1"/>
    </source>
</evidence>
<dbReference type="AlphaFoldDB" id="A0A371CJ64"/>
<gene>
    <name evidence="2" type="ORF">OH76DRAFT_361016</name>
</gene>
<accession>A0A371CJ64</accession>
<proteinExistence type="predicted"/>
<evidence type="ECO:0000256" key="1">
    <source>
        <dbReference type="SAM" id="MobiDB-lite"/>
    </source>
</evidence>
<organism evidence="2 3">
    <name type="scientific">Lentinus brumalis</name>
    <dbReference type="NCBI Taxonomy" id="2498619"/>
    <lineage>
        <taxon>Eukaryota</taxon>
        <taxon>Fungi</taxon>
        <taxon>Dikarya</taxon>
        <taxon>Basidiomycota</taxon>
        <taxon>Agaricomycotina</taxon>
        <taxon>Agaricomycetes</taxon>
        <taxon>Polyporales</taxon>
        <taxon>Polyporaceae</taxon>
        <taxon>Lentinus</taxon>
    </lineage>
</organism>
<protein>
    <submittedName>
        <fullName evidence="2">Uncharacterized protein</fullName>
    </submittedName>
</protein>
<name>A0A371CJ64_9APHY</name>
<feature type="region of interest" description="Disordered" evidence="1">
    <location>
        <begin position="344"/>
        <end position="365"/>
    </location>
</feature>
<sequence>MSEGNGGEAMAARLAQELNEAAASDKPSKYISELLTRIKNELVWTAALSRTQSGQALELALRTCTTSPERSSDTELRALAMSVLHAHSDQLREADIQETEARWWHTEPLPEDADRIMLEFRDTTAEHKAWPVTEVWPSETVECAPSEPFERAAQRFRVRANQKHRHPFMPSLKFDVVLKTGTVSLDSLGARPTADVLENLVEERVVPFVRNDEDNKSVSSQSPARYFKLWERSLPSWCKTPDHWVEPTPPPGFCENPEAAHALREQYYKKIPTLHVPGSGLHIVPSAKKPDIISRAFFIPVEDFGPNVTRVCALDREADLVPHDAHLVPGKHISLDEARALLGRVVQSSTEPRPDPTSPPLGKRRKVNKYATQKLGLAWGLEIDVEGKPGWLLCVEFHGLNSEYALDLSGENRQYEDARSPIAVRTVACAWVGAAVLPADKKAMKSAEEQKMGQAAGPTAVQALPRAATEKPTLSYDDWYKRTRKWIRALNKKKAPLVEVRIILLGRPKMTWSIYQVGPDGAFVGGDLGTSKGEDDEFEAEITGAKSGVWLASVNAAEPEEGDEDGMGDEPKLIRFVWVRDGRVDYDALPSRASVQVPPADAEANWEVVASFSVDSGTVCLFSKHALDSILATGTDREAMLEAFIDDDEGTHVFVPGGVVLSGSDGGYEIRARRDAEGRIVELNLRV</sequence>
<reference evidence="2 3" key="1">
    <citation type="journal article" date="2018" name="Biotechnol. Biofuels">
        <title>Integrative visual omics of the white-rot fungus Polyporus brumalis exposes the biotechnological potential of its oxidative enzymes for delignifying raw plant biomass.</title>
        <authorList>
            <person name="Miyauchi S."/>
            <person name="Rancon A."/>
            <person name="Drula E."/>
            <person name="Hage H."/>
            <person name="Chaduli D."/>
            <person name="Favel A."/>
            <person name="Grisel S."/>
            <person name="Henrissat B."/>
            <person name="Herpoel-Gimbert I."/>
            <person name="Ruiz-Duenas F.J."/>
            <person name="Chevret D."/>
            <person name="Hainaut M."/>
            <person name="Lin J."/>
            <person name="Wang M."/>
            <person name="Pangilinan J."/>
            <person name="Lipzen A."/>
            <person name="Lesage-Meessen L."/>
            <person name="Navarro D."/>
            <person name="Riley R."/>
            <person name="Grigoriev I.V."/>
            <person name="Zhou S."/>
            <person name="Raouche S."/>
            <person name="Rosso M.N."/>
        </authorList>
    </citation>
    <scope>NUCLEOTIDE SEQUENCE [LARGE SCALE GENOMIC DNA]</scope>
    <source>
        <strain evidence="2 3">BRFM 1820</strain>
    </source>
</reference>
<dbReference type="OrthoDB" id="3356389at2759"/>
<dbReference type="EMBL" id="KZ857566">
    <property type="protein sequence ID" value="RDX40310.1"/>
    <property type="molecule type" value="Genomic_DNA"/>
</dbReference>
<keyword evidence="3" id="KW-1185">Reference proteome</keyword>